<comment type="similarity">
    <text evidence="3">Belongs to the WhiB family.</text>
</comment>
<dbReference type="GO" id="GO:0051539">
    <property type="term" value="F:4 iron, 4 sulfur cluster binding"/>
    <property type="evidence" value="ECO:0007669"/>
    <property type="project" value="UniProtKB-KW"/>
</dbReference>
<keyword evidence="6" id="KW-0408">Iron</keyword>
<keyword evidence="7" id="KW-0411">Iron-sulfur</keyword>
<evidence type="ECO:0000256" key="2">
    <source>
        <dbReference type="ARBA" id="ARBA00004496"/>
    </source>
</evidence>
<evidence type="ECO:0000256" key="9">
    <source>
        <dbReference type="ARBA" id="ARBA00023125"/>
    </source>
</evidence>
<dbReference type="GO" id="GO:0047134">
    <property type="term" value="F:protein-disulfide reductase [NAD(P)H] activity"/>
    <property type="evidence" value="ECO:0007669"/>
    <property type="project" value="TreeGrafter"/>
</dbReference>
<keyword evidence="4" id="KW-0004">4Fe-4S</keyword>
<comment type="cofactor">
    <cofactor evidence="1">
        <name>[4Fe-4S] cluster</name>
        <dbReference type="ChEBI" id="CHEBI:49883"/>
    </cofactor>
</comment>
<dbReference type="GO" id="GO:0045892">
    <property type="term" value="P:negative regulation of DNA-templated transcription"/>
    <property type="evidence" value="ECO:0007669"/>
    <property type="project" value="TreeGrafter"/>
</dbReference>
<evidence type="ECO:0000256" key="8">
    <source>
        <dbReference type="ARBA" id="ARBA00023015"/>
    </source>
</evidence>
<keyword evidence="10" id="KW-1015">Disulfide bond</keyword>
<dbReference type="GO" id="GO:0003677">
    <property type="term" value="F:DNA binding"/>
    <property type="evidence" value="ECO:0007669"/>
    <property type="project" value="UniProtKB-KW"/>
</dbReference>
<feature type="domain" description="4Fe-4S Wbl-type" evidence="12">
    <location>
        <begin position="14"/>
        <end position="71"/>
    </location>
</feature>
<dbReference type="GO" id="GO:0046872">
    <property type="term" value="F:metal ion binding"/>
    <property type="evidence" value="ECO:0007669"/>
    <property type="project" value="UniProtKB-KW"/>
</dbReference>
<dbReference type="AlphaFoldDB" id="E3JDQ4"/>
<evidence type="ECO:0000256" key="5">
    <source>
        <dbReference type="ARBA" id="ARBA00022723"/>
    </source>
</evidence>
<keyword evidence="11" id="KW-0804">Transcription</keyword>
<evidence type="ECO:0000256" key="6">
    <source>
        <dbReference type="ARBA" id="ARBA00023004"/>
    </source>
</evidence>
<evidence type="ECO:0000256" key="11">
    <source>
        <dbReference type="ARBA" id="ARBA00023163"/>
    </source>
</evidence>
<dbReference type="PROSITE" id="PS51674">
    <property type="entry name" value="4FE4S_WBL"/>
    <property type="match status" value="1"/>
</dbReference>
<gene>
    <name evidence="13" type="ordered locus">FraEuI1c_6851</name>
</gene>
<evidence type="ECO:0000313" key="14">
    <source>
        <dbReference type="Proteomes" id="UP000002484"/>
    </source>
</evidence>
<evidence type="ECO:0000259" key="12">
    <source>
        <dbReference type="PROSITE" id="PS51674"/>
    </source>
</evidence>
<dbReference type="STRING" id="298654.FraEuI1c_6851"/>
<dbReference type="KEGG" id="fri:FraEuI1c_6851"/>
<dbReference type="InParanoid" id="E3JDQ4"/>
<dbReference type="GO" id="GO:0045454">
    <property type="term" value="P:cell redox homeostasis"/>
    <property type="evidence" value="ECO:0007669"/>
    <property type="project" value="TreeGrafter"/>
</dbReference>
<dbReference type="Pfam" id="PF02467">
    <property type="entry name" value="Whib"/>
    <property type="match status" value="1"/>
</dbReference>
<dbReference type="Proteomes" id="UP000002484">
    <property type="component" value="Chromosome"/>
</dbReference>
<evidence type="ECO:0000256" key="4">
    <source>
        <dbReference type="ARBA" id="ARBA00022485"/>
    </source>
</evidence>
<evidence type="ECO:0000256" key="10">
    <source>
        <dbReference type="ARBA" id="ARBA00023157"/>
    </source>
</evidence>
<dbReference type="InterPro" id="IPR034768">
    <property type="entry name" value="4FE4S_WBL"/>
</dbReference>
<organism evidence="13 14">
    <name type="scientific">Pseudofrankia inefficax (strain DSM 45817 / CECT 9037 / DDB 130130 / EuI1c)</name>
    <name type="common">Frankia inefficax</name>
    <dbReference type="NCBI Taxonomy" id="298654"/>
    <lineage>
        <taxon>Bacteria</taxon>
        <taxon>Bacillati</taxon>
        <taxon>Actinomycetota</taxon>
        <taxon>Actinomycetes</taxon>
        <taxon>Frankiales</taxon>
        <taxon>Frankiaceae</taxon>
        <taxon>Pseudofrankia</taxon>
    </lineage>
</organism>
<dbReference type="HOGENOM" id="CLU_1382356_0_0_11"/>
<dbReference type="GO" id="GO:0005737">
    <property type="term" value="C:cytoplasm"/>
    <property type="evidence" value="ECO:0007669"/>
    <property type="project" value="UniProtKB-SubCell"/>
</dbReference>
<protein>
    <submittedName>
        <fullName evidence="13">Transcription factor WhiB</fullName>
    </submittedName>
</protein>
<evidence type="ECO:0000256" key="7">
    <source>
        <dbReference type="ARBA" id="ARBA00023014"/>
    </source>
</evidence>
<dbReference type="PANTHER" id="PTHR38839">
    <property type="entry name" value="TRANSCRIPTIONAL REGULATOR WHID-RELATED"/>
    <property type="match status" value="1"/>
</dbReference>
<dbReference type="EMBL" id="CP002299">
    <property type="protein sequence ID" value="ADP84820.1"/>
    <property type="molecule type" value="Genomic_DNA"/>
</dbReference>
<dbReference type="InterPro" id="IPR003482">
    <property type="entry name" value="Whib"/>
</dbReference>
<name>E3JDQ4_PSEI1</name>
<evidence type="ECO:0000256" key="3">
    <source>
        <dbReference type="ARBA" id="ARBA00006597"/>
    </source>
</evidence>
<keyword evidence="9" id="KW-0238">DNA-binding</keyword>
<keyword evidence="14" id="KW-1185">Reference proteome</keyword>
<sequence length="197" mass="20378">MDSLSSVGWRGRAACVDADPELWFPVDGAPAAVAVRICRTCPVRRECIADDLAFPFPAGVRAGLDADVREPLNAAYVDYRTVVATRYEVLRRAATRANGLAVRVLADALAAEADAVAGYAVALALTVPPAEWTAARDAYTAAIAARRSAEAAAGRSAGTARIDRAWVRLLAAAHRLALITTAAPAALAVPSSLAGAA</sequence>
<comment type="subcellular location">
    <subcellularLocation>
        <location evidence="2">Cytoplasm</location>
    </subcellularLocation>
</comment>
<keyword evidence="5" id="KW-0479">Metal-binding</keyword>
<proteinExistence type="inferred from homology"/>
<accession>E3JDQ4</accession>
<evidence type="ECO:0000313" key="13">
    <source>
        <dbReference type="EMBL" id="ADP84820.1"/>
    </source>
</evidence>
<evidence type="ECO:0000256" key="1">
    <source>
        <dbReference type="ARBA" id="ARBA00001966"/>
    </source>
</evidence>
<reference evidence="13 14" key="1">
    <citation type="submission" date="2010-10" db="EMBL/GenBank/DDBJ databases">
        <title>Complete sequence of Frankia sp. EuI1c.</title>
        <authorList>
            <consortium name="US DOE Joint Genome Institute"/>
            <person name="Lucas S."/>
            <person name="Copeland A."/>
            <person name="Lapidus A."/>
            <person name="Cheng J.-F."/>
            <person name="Bruce D."/>
            <person name="Goodwin L."/>
            <person name="Pitluck S."/>
            <person name="Chertkov O."/>
            <person name="Detter J.C."/>
            <person name="Han C."/>
            <person name="Tapia R."/>
            <person name="Land M."/>
            <person name="Hauser L."/>
            <person name="Jeffries C."/>
            <person name="Kyrpides N."/>
            <person name="Ivanova N."/>
            <person name="Mikhailova N."/>
            <person name="Beauchemin N."/>
            <person name="Sen A."/>
            <person name="Sur S.A."/>
            <person name="Gtari M."/>
            <person name="Wall L."/>
            <person name="Tisa L."/>
            <person name="Woyke T."/>
        </authorList>
    </citation>
    <scope>NUCLEOTIDE SEQUENCE [LARGE SCALE GENOMIC DNA]</scope>
    <source>
        <strain evidence="14">DSM 45817 / CECT 9037 / EuI1c</strain>
    </source>
</reference>
<keyword evidence="8" id="KW-0805">Transcription regulation</keyword>